<feature type="non-terminal residue" evidence="1">
    <location>
        <position position="1"/>
    </location>
</feature>
<keyword evidence="2" id="KW-1185">Reference proteome</keyword>
<organism evidence="1 2">
    <name type="scientific">Dentiscutata heterogama</name>
    <dbReference type="NCBI Taxonomy" id="1316150"/>
    <lineage>
        <taxon>Eukaryota</taxon>
        <taxon>Fungi</taxon>
        <taxon>Fungi incertae sedis</taxon>
        <taxon>Mucoromycota</taxon>
        <taxon>Glomeromycotina</taxon>
        <taxon>Glomeromycetes</taxon>
        <taxon>Diversisporales</taxon>
        <taxon>Gigasporaceae</taxon>
        <taxon>Dentiscutata</taxon>
    </lineage>
</organism>
<dbReference type="EMBL" id="CAJVPU010006936">
    <property type="protein sequence ID" value="CAG8566574.1"/>
    <property type="molecule type" value="Genomic_DNA"/>
</dbReference>
<proteinExistence type="predicted"/>
<gene>
    <name evidence="1" type="ORF">DHETER_LOCUS5876</name>
</gene>
<name>A0ACA9M440_9GLOM</name>
<sequence length="467" mass="54513">SKKIRKAINTSQTPENIIIDANNCDEGKKEIVPSVKYDLRKIERKNYVERISSADVEEKIIDELNCGISSVYEDEHENSSDVNSDEEFSEDLNTTDEDTSPIIEKLLEYGEGIARYRVIFLPEDNKMDPLKTLLTSQEWEESELDWQMVEEKIVGSFSVVIPKKIQDLLTKYNKAIEENTINFKSNVSKIALVINENPFDKERTEYYFQRDWLLHWVQIVYTSFITCFQMPDDFFHDLTLSEYAYRDRIINKLWEDVFLDVYPAICMRTGEIENIDRKNQKDRSRPPKQKRAIGWSHDAILMIKCMNKNVQVGFGEVIGNPCRHDDEKRDGDRGKMLKAMQISLNKLRNLLSEKGISNEDLEKLACLCIRDLTIYSTHWARGLYLVDQINGFTIPDTADQLRDLSSIVYVMLEFKYRIINLKNHIDSLLKYKPKIFGYRKTISEPAVDCSFQMKLPEKNTVEGKKTK</sequence>
<protein>
    <submittedName>
        <fullName evidence="1">1766_t:CDS:1</fullName>
    </submittedName>
</protein>
<evidence type="ECO:0000313" key="1">
    <source>
        <dbReference type="EMBL" id="CAG8566574.1"/>
    </source>
</evidence>
<comment type="caution">
    <text evidence="1">The sequence shown here is derived from an EMBL/GenBank/DDBJ whole genome shotgun (WGS) entry which is preliminary data.</text>
</comment>
<reference evidence="1" key="1">
    <citation type="submission" date="2021-06" db="EMBL/GenBank/DDBJ databases">
        <authorList>
            <person name="Kallberg Y."/>
            <person name="Tangrot J."/>
            <person name="Rosling A."/>
        </authorList>
    </citation>
    <scope>NUCLEOTIDE SEQUENCE</scope>
    <source>
        <strain evidence="1">IL203A</strain>
    </source>
</reference>
<evidence type="ECO:0000313" key="2">
    <source>
        <dbReference type="Proteomes" id="UP000789702"/>
    </source>
</evidence>
<accession>A0ACA9M440</accession>
<dbReference type="Proteomes" id="UP000789702">
    <property type="component" value="Unassembled WGS sequence"/>
</dbReference>